<accession>A0A7S3SWI4</accession>
<proteinExistence type="predicted"/>
<protein>
    <submittedName>
        <fullName evidence="2">Uncharacterized protein</fullName>
    </submittedName>
</protein>
<dbReference type="AlphaFoldDB" id="A0A7S3SWI4"/>
<evidence type="ECO:0000313" key="2">
    <source>
        <dbReference type="EMBL" id="CAE0565728.1"/>
    </source>
</evidence>
<reference evidence="2" key="1">
    <citation type="submission" date="2021-01" db="EMBL/GenBank/DDBJ databases">
        <authorList>
            <person name="Corre E."/>
            <person name="Pelletier E."/>
            <person name="Niang G."/>
            <person name="Scheremetjew M."/>
            <person name="Finn R."/>
            <person name="Kale V."/>
            <person name="Holt S."/>
            <person name="Cochrane G."/>
            <person name="Meng A."/>
            <person name="Brown T."/>
            <person name="Cohen L."/>
        </authorList>
    </citation>
    <scope>NUCLEOTIDE SEQUENCE</scope>
    <source>
        <strain evidence="2">379</strain>
    </source>
</reference>
<sequence length="250" mass="27150">MYAVCAGSPLDSEKEWLEKGVKGTVSTRTAALYRETQHRVTEEVLKLPPMHRVVRHFHIRLRPADASEYMGEWEVMRRLRVQMNADARGRGALLIALLAKLQKLRQLIVSPRLYAEGASNARGDAASAIAAGGSGFLDALASLVAEIAPRHPRFVIVAESVGILQICVALVRAAVPLERHGTMAPSPSPPVVHSFVRCRWSGTGRTMGPSRGSGAMRSSRPSSAASRACSGCRSRRAASASTWFRASLRW</sequence>
<feature type="compositionally biased region" description="Low complexity" evidence="1">
    <location>
        <begin position="207"/>
        <end position="227"/>
    </location>
</feature>
<organism evidence="2">
    <name type="scientific">Emiliania huxleyi</name>
    <name type="common">Coccolithophore</name>
    <name type="synonym">Pontosphaera huxleyi</name>
    <dbReference type="NCBI Taxonomy" id="2903"/>
    <lineage>
        <taxon>Eukaryota</taxon>
        <taxon>Haptista</taxon>
        <taxon>Haptophyta</taxon>
        <taxon>Prymnesiophyceae</taxon>
        <taxon>Isochrysidales</taxon>
        <taxon>Noelaerhabdaceae</taxon>
        <taxon>Emiliania</taxon>
    </lineage>
</organism>
<name>A0A7S3SWI4_EMIHU</name>
<gene>
    <name evidence="2" type="ORF">EHUX00137_LOCUS27384</name>
</gene>
<feature type="region of interest" description="Disordered" evidence="1">
    <location>
        <begin position="204"/>
        <end position="227"/>
    </location>
</feature>
<dbReference type="EMBL" id="HBIR01035125">
    <property type="protein sequence ID" value="CAE0565728.1"/>
    <property type="molecule type" value="Transcribed_RNA"/>
</dbReference>
<evidence type="ECO:0000256" key="1">
    <source>
        <dbReference type="SAM" id="MobiDB-lite"/>
    </source>
</evidence>